<evidence type="ECO:0000313" key="2">
    <source>
        <dbReference type="Proteomes" id="UP000294850"/>
    </source>
</evidence>
<evidence type="ECO:0000313" key="1">
    <source>
        <dbReference type="EMBL" id="TDE11277.1"/>
    </source>
</evidence>
<dbReference type="EMBL" id="SMFL01000012">
    <property type="protein sequence ID" value="TDE11277.1"/>
    <property type="molecule type" value="Genomic_DNA"/>
</dbReference>
<dbReference type="OrthoDB" id="9790023at2"/>
<dbReference type="InterPro" id="IPR029063">
    <property type="entry name" value="SAM-dependent_MTases_sf"/>
</dbReference>
<dbReference type="AlphaFoldDB" id="A0A4R5DDX9"/>
<reference evidence="1 2" key="1">
    <citation type="submission" date="2019-03" db="EMBL/GenBank/DDBJ databases">
        <title>Dyadobacter AR-3-6 sp. nov., isolated from arctic soil.</title>
        <authorList>
            <person name="Chaudhary D.K."/>
        </authorList>
    </citation>
    <scope>NUCLEOTIDE SEQUENCE [LARGE SCALE GENOMIC DNA]</scope>
    <source>
        <strain evidence="1 2">AR-3-6</strain>
    </source>
</reference>
<organism evidence="1 2">
    <name type="scientific">Dyadobacter psychrotolerans</name>
    <dbReference type="NCBI Taxonomy" id="2541721"/>
    <lineage>
        <taxon>Bacteria</taxon>
        <taxon>Pseudomonadati</taxon>
        <taxon>Bacteroidota</taxon>
        <taxon>Cytophagia</taxon>
        <taxon>Cytophagales</taxon>
        <taxon>Spirosomataceae</taxon>
        <taxon>Dyadobacter</taxon>
    </lineage>
</organism>
<dbReference type="Proteomes" id="UP000294850">
    <property type="component" value="Unassembled WGS sequence"/>
</dbReference>
<sequence length="197" mass="22822">MEKPGNSLPEDYFNDVYRNNEDPWEFETSEYEINKYRTTVGALPRKSYKSAFEIGCSIGVLSELLAGKCEKLLAVDVAEAPLVKARVRLKNLSQVEFKKLAVPDQFPTGQFDLIVVSEVAYYLAWPDFHLLQEKILKHLEQKGHLLLVHWTPIVHDYPLTGDEVHDDFMKLAGDNQPLRHLHGQREQTYRLDLFEKH</sequence>
<proteinExistence type="predicted"/>
<dbReference type="Gene3D" id="3.40.50.150">
    <property type="entry name" value="Vaccinia Virus protein VP39"/>
    <property type="match status" value="1"/>
</dbReference>
<dbReference type="SUPFAM" id="SSF53335">
    <property type="entry name" value="S-adenosyl-L-methionine-dependent methyltransferases"/>
    <property type="match status" value="1"/>
</dbReference>
<dbReference type="GO" id="GO:0032259">
    <property type="term" value="P:methylation"/>
    <property type="evidence" value="ECO:0007669"/>
    <property type="project" value="UniProtKB-KW"/>
</dbReference>
<accession>A0A4R5DDX9</accession>
<dbReference type="RefSeq" id="WP_131961124.1">
    <property type="nucleotide sequence ID" value="NZ_SMFL01000012.1"/>
</dbReference>
<protein>
    <submittedName>
        <fullName evidence="1">Methyltransferase</fullName>
    </submittedName>
</protein>
<keyword evidence="2" id="KW-1185">Reference proteome</keyword>
<gene>
    <name evidence="1" type="ORF">E0F88_25530</name>
</gene>
<dbReference type="InterPro" id="IPR008715">
    <property type="entry name" value="SAM-MeTfrase_NodS-like"/>
</dbReference>
<keyword evidence="1" id="KW-0489">Methyltransferase</keyword>
<comment type="caution">
    <text evidence="1">The sequence shown here is derived from an EMBL/GenBank/DDBJ whole genome shotgun (WGS) entry which is preliminary data.</text>
</comment>
<dbReference type="GO" id="GO:0009312">
    <property type="term" value="P:oligosaccharide biosynthetic process"/>
    <property type="evidence" value="ECO:0007669"/>
    <property type="project" value="InterPro"/>
</dbReference>
<dbReference type="Pfam" id="PF05401">
    <property type="entry name" value="NodS"/>
    <property type="match status" value="1"/>
</dbReference>
<dbReference type="GO" id="GO:0008757">
    <property type="term" value="F:S-adenosylmethionine-dependent methyltransferase activity"/>
    <property type="evidence" value="ECO:0007669"/>
    <property type="project" value="InterPro"/>
</dbReference>
<name>A0A4R5DDX9_9BACT</name>
<dbReference type="CDD" id="cd02440">
    <property type="entry name" value="AdoMet_MTases"/>
    <property type="match status" value="1"/>
</dbReference>
<keyword evidence="1" id="KW-0808">Transferase</keyword>